<dbReference type="InterPro" id="IPR032675">
    <property type="entry name" value="LRR_dom_sf"/>
</dbReference>
<feature type="domain" description="RING-type" evidence="7">
    <location>
        <begin position="626"/>
        <end position="661"/>
    </location>
</feature>
<dbReference type="PROSITE" id="PS50089">
    <property type="entry name" value="ZF_RING_2"/>
    <property type="match status" value="1"/>
</dbReference>
<dbReference type="PANTHER" id="PTHR48051:SF47">
    <property type="entry name" value="LEUCINE RICH REPEAT AND STERILE ALPHA MOTIF CONTAINING 1"/>
    <property type="match status" value="1"/>
</dbReference>
<dbReference type="SUPFAM" id="SSF47769">
    <property type="entry name" value="SAM/Pointed domain"/>
    <property type="match status" value="1"/>
</dbReference>
<dbReference type="Gene3D" id="3.80.10.10">
    <property type="entry name" value="Ribonuclease Inhibitor"/>
    <property type="match status" value="1"/>
</dbReference>
<dbReference type="PANTHER" id="PTHR48051">
    <property type="match status" value="1"/>
</dbReference>
<sequence length="671" mass="77406">MFRWGKKENKAKLEHKLYLARENPEPVFDISDCSVNNVPSGIYSLCRVFLKEQLNMSFNNLTSLSGGGNLRDLHILQVLSLNNNAFTHLPEEIQLLTNLKELYIQNNQIKKLPSTICQLLNLIVLNVSNNLLTELPRETGNLNKLRLLDLQGNKKLKELPRSFGKLQHLRQLYFDADGFQYPPKDIAEQGVDVVVKYVCDDNNYEYSPTDDTDACITEEYVPYSNIEEQKKEEFLAIEKHNEIMMQQEFELANSMKINKVKLLDDIRLQQNQLDESLDKIQQVKDIERFKLIEQLQEVEMNSDIAINNLLQMTKEPLGLLLEQERIEQEKLIEAANKYNDNLCKTEILDAMEEILKQETVKFMQFDEYRCETSRSILEQEMKSDSRLGDLLHSQDTKSQELSQKLLEDSVLQRVAVAALLERSDARSWSLVQQVKLIESQLASLTVIEMKRRKLELNHQLNDLAEKRINLSILLMDLLEQQGVRRSQLLETLQSLEDKKEQAEDFWLIQYQQLLDRMPDSIAEFQRKLNPSLIEALNIAGCIHYLPLLAKWSTSEDKLVHVTEEELKNIGISSAADRQNILRAFENFRTVQLVYPELLIPTAPTLQTSEASAPPVETTQCFSTTECVVCLDNKCEIIYVPCGHFCCCTDCSLPLNECPMCRAAIEKKIRVD</sequence>
<dbReference type="InterPro" id="IPR001841">
    <property type="entry name" value="Znf_RING"/>
</dbReference>
<keyword evidence="9" id="KW-1185">Reference proteome</keyword>
<evidence type="ECO:0000256" key="4">
    <source>
        <dbReference type="ARBA" id="ARBA00022833"/>
    </source>
</evidence>
<evidence type="ECO:0000256" key="6">
    <source>
        <dbReference type="SAM" id="Coils"/>
    </source>
</evidence>
<dbReference type="Pfam" id="PF07647">
    <property type="entry name" value="SAM_2"/>
    <property type="match status" value="1"/>
</dbReference>
<feature type="coiled-coil region" evidence="6">
    <location>
        <begin position="446"/>
        <end position="505"/>
    </location>
</feature>
<evidence type="ECO:0000259" key="8">
    <source>
        <dbReference type="PROSITE" id="PS50105"/>
    </source>
</evidence>
<dbReference type="RefSeq" id="XP_017780179.1">
    <property type="nucleotide sequence ID" value="XM_017924690.1"/>
</dbReference>
<dbReference type="InterPro" id="IPR013083">
    <property type="entry name" value="Znf_RING/FYVE/PHD"/>
</dbReference>
<evidence type="ECO:0000313" key="9">
    <source>
        <dbReference type="Proteomes" id="UP000695000"/>
    </source>
</evidence>
<dbReference type="Proteomes" id="UP000695000">
    <property type="component" value="Unplaced"/>
</dbReference>
<keyword evidence="2" id="KW-0677">Repeat</keyword>
<reference evidence="10" key="1">
    <citation type="submission" date="2025-08" db="UniProtKB">
        <authorList>
            <consortium name="RefSeq"/>
        </authorList>
    </citation>
    <scope>IDENTIFICATION</scope>
    <source>
        <tissue evidence="10">Whole Larva</tissue>
    </source>
</reference>
<keyword evidence="4" id="KW-0862">Zinc</keyword>
<dbReference type="Pfam" id="PF13920">
    <property type="entry name" value="zf-C3HC4_3"/>
    <property type="match status" value="1"/>
</dbReference>
<dbReference type="Gene3D" id="1.10.150.50">
    <property type="entry name" value="Transcription Factor, Ets-1"/>
    <property type="match status" value="1"/>
</dbReference>
<accession>A0ABM1N029</accession>
<dbReference type="PROSITE" id="PS51450">
    <property type="entry name" value="LRR"/>
    <property type="match status" value="2"/>
</dbReference>
<feature type="domain" description="SAM" evidence="8">
    <location>
        <begin position="533"/>
        <end position="590"/>
    </location>
</feature>
<dbReference type="InterPro" id="IPR050216">
    <property type="entry name" value="LRR_domain-containing"/>
</dbReference>
<keyword evidence="6" id="KW-0175">Coiled coil</keyword>
<dbReference type="InterPro" id="IPR001660">
    <property type="entry name" value="SAM"/>
</dbReference>
<gene>
    <name evidence="10" type="primary">LOC108565302</name>
</gene>
<dbReference type="Gene3D" id="3.30.40.10">
    <property type="entry name" value="Zinc/RING finger domain, C3HC4 (zinc finger)"/>
    <property type="match status" value="1"/>
</dbReference>
<keyword evidence="1" id="KW-0433">Leucine-rich repeat</keyword>
<dbReference type="InterPro" id="IPR003591">
    <property type="entry name" value="Leu-rich_rpt_typical-subtyp"/>
</dbReference>
<dbReference type="SMART" id="SM00364">
    <property type="entry name" value="LRR_BAC"/>
    <property type="match status" value="3"/>
</dbReference>
<dbReference type="PROSITE" id="PS50105">
    <property type="entry name" value="SAM_DOMAIN"/>
    <property type="match status" value="1"/>
</dbReference>
<keyword evidence="3 5" id="KW-0863">Zinc-finger</keyword>
<proteinExistence type="predicted"/>
<evidence type="ECO:0000256" key="5">
    <source>
        <dbReference type="PROSITE-ProRule" id="PRU00175"/>
    </source>
</evidence>
<evidence type="ECO:0000259" key="7">
    <source>
        <dbReference type="PROSITE" id="PS50089"/>
    </source>
</evidence>
<evidence type="ECO:0000313" key="10">
    <source>
        <dbReference type="RefSeq" id="XP_017780179.1"/>
    </source>
</evidence>
<evidence type="ECO:0000256" key="3">
    <source>
        <dbReference type="ARBA" id="ARBA00022771"/>
    </source>
</evidence>
<protein>
    <submittedName>
        <fullName evidence="10">E3 ubiquitin-protein ligase LRSAM1-like isoform X2</fullName>
    </submittedName>
</protein>
<dbReference type="SUPFAM" id="SSF57850">
    <property type="entry name" value="RING/U-box"/>
    <property type="match status" value="1"/>
</dbReference>
<dbReference type="SUPFAM" id="SSF52058">
    <property type="entry name" value="L domain-like"/>
    <property type="match status" value="1"/>
</dbReference>
<dbReference type="SMART" id="SM00369">
    <property type="entry name" value="LRR_TYP"/>
    <property type="match status" value="4"/>
</dbReference>
<dbReference type="CDD" id="cd16515">
    <property type="entry name" value="RING-HC_LRSAM1"/>
    <property type="match status" value="1"/>
</dbReference>
<dbReference type="InterPro" id="IPR013761">
    <property type="entry name" value="SAM/pointed_sf"/>
</dbReference>
<name>A0ABM1N029_NICVS</name>
<organism evidence="9 10">
    <name type="scientific">Nicrophorus vespilloides</name>
    <name type="common">Boreal carrion beetle</name>
    <dbReference type="NCBI Taxonomy" id="110193"/>
    <lineage>
        <taxon>Eukaryota</taxon>
        <taxon>Metazoa</taxon>
        <taxon>Ecdysozoa</taxon>
        <taxon>Arthropoda</taxon>
        <taxon>Hexapoda</taxon>
        <taxon>Insecta</taxon>
        <taxon>Pterygota</taxon>
        <taxon>Neoptera</taxon>
        <taxon>Endopterygota</taxon>
        <taxon>Coleoptera</taxon>
        <taxon>Polyphaga</taxon>
        <taxon>Staphyliniformia</taxon>
        <taxon>Silphidae</taxon>
        <taxon>Nicrophorinae</taxon>
        <taxon>Nicrophorus</taxon>
    </lineage>
</organism>
<evidence type="ECO:0000256" key="2">
    <source>
        <dbReference type="ARBA" id="ARBA00022737"/>
    </source>
</evidence>
<dbReference type="Pfam" id="PF13855">
    <property type="entry name" value="LRR_8"/>
    <property type="match status" value="1"/>
</dbReference>
<keyword evidence="3 5" id="KW-0479">Metal-binding</keyword>
<evidence type="ECO:0000256" key="1">
    <source>
        <dbReference type="ARBA" id="ARBA00022614"/>
    </source>
</evidence>
<dbReference type="GeneID" id="108565302"/>
<dbReference type="InterPro" id="IPR001611">
    <property type="entry name" value="Leu-rich_rpt"/>
</dbReference>